<dbReference type="OrthoDB" id="417481at2759"/>
<sequence length="608" mass="67708">MSRHHSSPDLGPSSSPIAATDPTVYSPEVLRGHFAALGLGNAPVASSSTAVASNVVPHPTVVPVTTINGIRYTRLYPHQYPSGLFSNELDRNRRSFMSRFLKVTTLRYGALPAGADQDMEIGLIVQVMKSYVAFLKCSLYYWNGVYLRFDATDHTCEAKQILEAVAECQVEYVDSYDFARAKSMDTMAIDEFEGQIKLTVAVEPSSPQVTAPPFLVSNIGWLNSAVSALLSSFGTIAVSVHIGTDSMHFTYRIEFKSVDAANRAVASLNLDPASDGVWRWSTIEVAHWTGERAPNSPHRHHPHFDDKGLCTEFIRQESHMPRSVKNSNQHESHNRVRRERIEDGTDVRTTIMLRNIPNKLDWMSLVALLNKVCFGTFDFVYLRIDFRSCNNVGYAFVNFSDVSGMIAMLDQIEGQGWTGFKSSKCAEISYATIQGHEALVQKFRNSSVMQEAPFCRPHIFHTYEEAISKPGLSVRATGDLAHFPNPNNAMKFERSMANARIMGLFPPNGATNIAIHRGFVSDFDRGSPRDVQHIANMRQQVGPVVTTSNLNEHQRRACEEWYASQFGISQHGRVPFTHIPVILVQQFMALAGYGSAPVAPIGSQRRHH</sequence>
<evidence type="ECO:0000256" key="3">
    <source>
        <dbReference type="SAM" id="MobiDB-lite"/>
    </source>
</evidence>
<keyword evidence="1 2" id="KW-0694">RNA-binding</keyword>
<proteinExistence type="predicted"/>
<evidence type="ECO:0000256" key="2">
    <source>
        <dbReference type="PROSITE-ProRule" id="PRU00176"/>
    </source>
</evidence>
<dbReference type="Pfam" id="PF04059">
    <property type="entry name" value="RRM_2"/>
    <property type="match status" value="1"/>
</dbReference>
<evidence type="ECO:0000313" key="6">
    <source>
        <dbReference type="Proteomes" id="UP000800035"/>
    </source>
</evidence>
<dbReference type="PROSITE" id="PS50102">
    <property type="entry name" value="RRM"/>
    <property type="match status" value="1"/>
</dbReference>
<dbReference type="GO" id="GO:0003723">
    <property type="term" value="F:RNA binding"/>
    <property type="evidence" value="ECO:0007669"/>
    <property type="project" value="UniProtKB-UniRule"/>
</dbReference>
<dbReference type="Gene3D" id="3.30.70.330">
    <property type="match status" value="1"/>
</dbReference>
<reference evidence="5" key="1">
    <citation type="journal article" date="2020" name="Stud. Mycol.">
        <title>101 Dothideomycetes genomes: a test case for predicting lifestyles and emergence of pathogens.</title>
        <authorList>
            <person name="Haridas S."/>
            <person name="Albert R."/>
            <person name="Binder M."/>
            <person name="Bloem J."/>
            <person name="Labutti K."/>
            <person name="Salamov A."/>
            <person name="Andreopoulos B."/>
            <person name="Baker S."/>
            <person name="Barry K."/>
            <person name="Bills G."/>
            <person name="Bluhm B."/>
            <person name="Cannon C."/>
            <person name="Castanera R."/>
            <person name="Culley D."/>
            <person name="Daum C."/>
            <person name="Ezra D."/>
            <person name="Gonzalez J."/>
            <person name="Henrissat B."/>
            <person name="Kuo A."/>
            <person name="Liang C."/>
            <person name="Lipzen A."/>
            <person name="Lutzoni F."/>
            <person name="Magnuson J."/>
            <person name="Mondo S."/>
            <person name="Nolan M."/>
            <person name="Ohm R."/>
            <person name="Pangilinan J."/>
            <person name="Park H.-J."/>
            <person name="Ramirez L."/>
            <person name="Alfaro M."/>
            <person name="Sun H."/>
            <person name="Tritt A."/>
            <person name="Yoshinaga Y."/>
            <person name="Zwiers L.-H."/>
            <person name="Turgeon B."/>
            <person name="Goodwin S."/>
            <person name="Spatafora J."/>
            <person name="Crous P."/>
            <person name="Grigoriev I."/>
        </authorList>
    </citation>
    <scope>NUCLEOTIDE SEQUENCE</scope>
    <source>
        <strain evidence="5">CBS 675.92</strain>
    </source>
</reference>
<evidence type="ECO:0000259" key="4">
    <source>
        <dbReference type="PROSITE" id="PS50102"/>
    </source>
</evidence>
<name>A0A6A5U3A3_9PLEO</name>
<dbReference type="Proteomes" id="UP000800035">
    <property type="component" value="Unassembled WGS sequence"/>
</dbReference>
<dbReference type="EMBL" id="ML976989">
    <property type="protein sequence ID" value="KAF1957456.1"/>
    <property type="molecule type" value="Genomic_DNA"/>
</dbReference>
<evidence type="ECO:0000313" key="5">
    <source>
        <dbReference type="EMBL" id="KAF1957456.1"/>
    </source>
</evidence>
<dbReference type="InterPro" id="IPR007201">
    <property type="entry name" value="Mei2-like_Rrm_C"/>
</dbReference>
<dbReference type="InterPro" id="IPR000504">
    <property type="entry name" value="RRM_dom"/>
</dbReference>
<dbReference type="InterPro" id="IPR035979">
    <property type="entry name" value="RBD_domain_sf"/>
</dbReference>
<organism evidence="5 6">
    <name type="scientific">Byssothecium circinans</name>
    <dbReference type="NCBI Taxonomy" id="147558"/>
    <lineage>
        <taxon>Eukaryota</taxon>
        <taxon>Fungi</taxon>
        <taxon>Dikarya</taxon>
        <taxon>Ascomycota</taxon>
        <taxon>Pezizomycotina</taxon>
        <taxon>Dothideomycetes</taxon>
        <taxon>Pleosporomycetidae</taxon>
        <taxon>Pleosporales</taxon>
        <taxon>Massarineae</taxon>
        <taxon>Massarinaceae</taxon>
        <taxon>Byssothecium</taxon>
    </lineage>
</organism>
<dbReference type="AlphaFoldDB" id="A0A6A5U3A3"/>
<keyword evidence="6" id="KW-1185">Reference proteome</keyword>
<feature type="domain" description="RRM" evidence="4">
    <location>
        <begin position="349"/>
        <end position="433"/>
    </location>
</feature>
<dbReference type="PANTHER" id="PTHR23189">
    <property type="entry name" value="RNA RECOGNITION MOTIF-CONTAINING"/>
    <property type="match status" value="1"/>
</dbReference>
<dbReference type="CDD" id="cd00590">
    <property type="entry name" value="RRM_SF"/>
    <property type="match status" value="1"/>
</dbReference>
<gene>
    <name evidence="5" type="ORF">CC80DRAFT_560752</name>
</gene>
<dbReference type="SUPFAM" id="SSF54928">
    <property type="entry name" value="RNA-binding domain, RBD"/>
    <property type="match status" value="1"/>
</dbReference>
<accession>A0A6A5U3A3</accession>
<evidence type="ECO:0000256" key="1">
    <source>
        <dbReference type="ARBA" id="ARBA00022884"/>
    </source>
</evidence>
<protein>
    <recommendedName>
        <fullName evidence="4">RRM domain-containing protein</fullName>
    </recommendedName>
</protein>
<dbReference type="InterPro" id="IPR012677">
    <property type="entry name" value="Nucleotide-bd_a/b_plait_sf"/>
</dbReference>
<feature type="region of interest" description="Disordered" evidence="3">
    <location>
        <begin position="1"/>
        <end position="21"/>
    </location>
</feature>